<sequence>MEQGHVHRKNGDHVVDFGEGGYVFGVGNALVDEFQFLADVPHAAGELVQVRLYSRQLVPEVCGYVDVAARDDGVGEASDHIE</sequence>
<reference evidence="1" key="1">
    <citation type="journal article" date="2020" name="Nature">
        <title>Giant virus diversity and host interactions through global metagenomics.</title>
        <authorList>
            <person name="Schulz F."/>
            <person name="Roux S."/>
            <person name="Paez-Espino D."/>
            <person name="Jungbluth S."/>
            <person name="Walsh D.A."/>
            <person name="Denef V.J."/>
            <person name="McMahon K.D."/>
            <person name="Konstantinidis K.T."/>
            <person name="Eloe-Fadrosh E.A."/>
            <person name="Kyrpides N.C."/>
            <person name="Woyke T."/>
        </authorList>
    </citation>
    <scope>NUCLEOTIDE SEQUENCE</scope>
    <source>
        <strain evidence="1">GVMAG-S-1102113-118</strain>
    </source>
</reference>
<proteinExistence type="predicted"/>
<evidence type="ECO:0000313" key="1">
    <source>
        <dbReference type="EMBL" id="QHU14352.1"/>
    </source>
</evidence>
<name>A0A6C0K8J2_9ZZZZ</name>
<dbReference type="EMBL" id="MN740839">
    <property type="protein sequence ID" value="QHU14352.1"/>
    <property type="molecule type" value="Genomic_DNA"/>
</dbReference>
<accession>A0A6C0K8J2</accession>
<dbReference type="AlphaFoldDB" id="A0A6C0K8J2"/>
<organism evidence="1">
    <name type="scientific">viral metagenome</name>
    <dbReference type="NCBI Taxonomy" id="1070528"/>
    <lineage>
        <taxon>unclassified sequences</taxon>
        <taxon>metagenomes</taxon>
        <taxon>organismal metagenomes</taxon>
    </lineage>
</organism>
<protein>
    <submittedName>
        <fullName evidence="1">Uncharacterized protein</fullName>
    </submittedName>
</protein>